<keyword evidence="4" id="KW-1185">Reference proteome</keyword>
<dbReference type="eggNOG" id="COG0742">
    <property type="taxonomic scope" value="Bacteria"/>
</dbReference>
<dbReference type="KEGG" id="twh:TWT_636"/>
<evidence type="ECO:0000256" key="2">
    <source>
        <dbReference type="ARBA" id="ARBA00022679"/>
    </source>
</evidence>
<dbReference type="EMBL" id="AE014184">
    <property type="protein sequence ID" value="AAO44733.1"/>
    <property type="molecule type" value="Genomic_DNA"/>
</dbReference>
<dbReference type="OrthoDB" id="9803017at2"/>
<proteinExistence type="predicted"/>
<dbReference type="GeneID" id="67388435"/>
<gene>
    <name evidence="3" type="ordered locus">TWT_636</name>
</gene>
<dbReference type="EC" id="2.1.1.-" evidence="3"/>
<keyword evidence="2 3" id="KW-0808">Transferase</keyword>
<dbReference type="InterPro" id="IPR029063">
    <property type="entry name" value="SAM-dependent_MTases_sf"/>
</dbReference>
<dbReference type="Proteomes" id="UP000002200">
    <property type="component" value="Chromosome"/>
</dbReference>
<dbReference type="PANTHER" id="PTHR43542">
    <property type="entry name" value="METHYLTRANSFERASE"/>
    <property type="match status" value="1"/>
</dbReference>
<evidence type="ECO:0000313" key="3">
    <source>
        <dbReference type="EMBL" id="AAO44733.1"/>
    </source>
</evidence>
<dbReference type="STRING" id="203267.TWT_636"/>
<dbReference type="CDD" id="cd02440">
    <property type="entry name" value="AdoMet_MTases"/>
    <property type="match status" value="1"/>
</dbReference>
<dbReference type="NCBIfam" id="TIGR00095">
    <property type="entry name" value="16S rRNA (guanine(966)-N(2))-methyltransferase RsmD"/>
    <property type="match status" value="1"/>
</dbReference>
<evidence type="ECO:0000313" key="4">
    <source>
        <dbReference type="Proteomes" id="UP000002200"/>
    </source>
</evidence>
<dbReference type="GO" id="GO:0008168">
    <property type="term" value="F:methyltransferase activity"/>
    <property type="evidence" value="ECO:0007669"/>
    <property type="project" value="UniProtKB-KW"/>
</dbReference>
<keyword evidence="1 3" id="KW-0489">Methyltransferase</keyword>
<dbReference type="HOGENOM" id="CLU_075826_1_1_11"/>
<reference evidence="3 4" key="1">
    <citation type="journal article" date="2003" name="Genome Res.">
        <title>Tropheryma whipplei twist: a human pathogenic Actinobacteria with a reduced genome.</title>
        <authorList>
            <person name="Raoult D."/>
            <person name="Ogata H."/>
            <person name="Audic S."/>
            <person name="Robert C."/>
            <person name="Suhre K."/>
            <person name="Drancourt M."/>
            <person name="Claverie J.-M."/>
        </authorList>
    </citation>
    <scope>NUCLEOTIDE SEQUENCE [LARGE SCALE GENOMIC DNA]</scope>
    <source>
        <strain evidence="3 4">Twist</strain>
    </source>
</reference>
<dbReference type="AlphaFoldDB" id="Q83FS0"/>
<dbReference type="RefSeq" id="WP_011096595.1">
    <property type="nucleotide sequence ID" value="NC_004572.3"/>
</dbReference>
<evidence type="ECO:0000256" key="1">
    <source>
        <dbReference type="ARBA" id="ARBA00022603"/>
    </source>
</evidence>
<dbReference type="InterPro" id="IPR004398">
    <property type="entry name" value="RNA_MeTrfase_RsmD"/>
</dbReference>
<dbReference type="SUPFAM" id="SSF53335">
    <property type="entry name" value="S-adenosyl-L-methionine-dependent methyltransferases"/>
    <property type="match status" value="1"/>
</dbReference>
<dbReference type="PIRSF" id="PIRSF004553">
    <property type="entry name" value="CHP00095"/>
    <property type="match status" value="1"/>
</dbReference>
<dbReference type="Gene3D" id="3.40.50.150">
    <property type="entry name" value="Vaccinia Virus protein VP39"/>
    <property type="match status" value="1"/>
</dbReference>
<dbReference type="PANTHER" id="PTHR43542:SF1">
    <property type="entry name" value="METHYLTRANSFERASE"/>
    <property type="match status" value="1"/>
</dbReference>
<accession>Q83FS0</accession>
<organism evidence="3 4">
    <name type="scientific">Tropheryma whipplei (strain Twist)</name>
    <name type="common">Whipple's bacillus</name>
    <dbReference type="NCBI Taxonomy" id="203267"/>
    <lineage>
        <taxon>Bacteria</taxon>
        <taxon>Bacillati</taxon>
        <taxon>Actinomycetota</taxon>
        <taxon>Actinomycetes</taxon>
        <taxon>Micrococcales</taxon>
        <taxon>Tropherymataceae</taxon>
        <taxon>Tropheryma</taxon>
    </lineage>
</organism>
<dbReference type="GO" id="GO:0031167">
    <property type="term" value="P:rRNA methylation"/>
    <property type="evidence" value="ECO:0007669"/>
    <property type="project" value="InterPro"/>
</dbReference>
<protein>
    <submittedName>
        <fullName evidence="3">Putative methyltransferase</fullName>
        <ecNumber evidence="3">2.1.1.-</ecNumber>
    </submittedName>
</protein>
<dbReference type="Pfam" id="PF03602">
    <property type="entry name" value="Cons_hypoth95"/>
    <property type="match status" value="1"/>
</dbReference>
<sequence length="187" mass="20894">MRIIAGFAKSIKLEAPTRGIRPTTERVRESLMSSLQARMLLEDAVVIDCFAGTGALGLEAVSRGARVLHLIDKSAKAFKACKKNADRVKAFCEHAQIHVHKANVTTFLKSSLQHTTRASLVFLDPPYDYPPHKLEEVFIHLLHWINEDTVVILETDRANGTPPVGDALKVTEQKQYGHSVVWWMSQP</sequence>
<name>Q83FS0_TROWT</name>